<feature type="compositionally biased region" description="Basic and acidic residues" evidence="1">
    <location>
        <begin position="53"/>
        <end position="72"/>
    </location>
</feature>
<evidence type="ECO:0000313" key="3">
    <source>
        <dbReference type="Proteomes" id="UP001152888"/>
    </source>
</evidence>
<protein>
    <submittedName>
        <fullName evidence="2">Uncharacterized protein</fullName>
    </submittedName>
</protein>
<evidence type="ECO:0000313" key="2">
    <source>
        <dbReference type="EMBL" id="CAH2014174.1"/>
    </source>
</evidence>
<comment type="caution">
    <text evidence="2">The sequence shown here is derived from an EMBL/GenBank/DDBJ whole genome shotgun (WGS) entry which is preliminary data.</text>
</comment>
<evidence type="ECO:0000256" key="1">
    <source>
        <dbReference type="SAM" id="MobiDB-lite"/>
    </source>
</evidence>
<reference evidence="2" key="1">
    <citation type="submission" date="2022-03" db="EMBL/GenBank/DDBJ databases">
        <authorList>
            <person name="Sayadi A."/>
        </authorList>
    </citation>
    <scope>NUCLEOTIDE SEQUENCE</scope>
</reference>
<gene>
    <name evidence="2" type="ORF">ACAOBT_LOCUS33931</name>
</gene>
<dbReference type="EMBL" id="CAKOFQ010008437">
    <property type="protein sequence ID" value="CAH2014174.1"/>
    <property type="molecule type" value="Genomic_DNA"/>
</dbReference>
<proteinExistence type="predicted"/>
<dbReference type="Proteomes" id="UP001152888">
    <property type="component" value="Unassembled WGS sequence"/>
</dbReference>
<dbReference type="AlphaFoldDB" id="A0A9P0MD71"/>
<organism evidence="2 3">
    <name type="scientific">Acanthoscelides obtectus</name>
    <name type="common">Bean weevil</name>
    <name type="synonym">Bruchus obtectus</name>
    <dbReference type="NCBI Taxonomy" id="200917"/>
    <lineage>
        <taxon>Eukaryota</taxon>
        <taxon>Metazoa</taxon>
        <taxon>Ecdysozoa</taxon>
        <taxon>Arthropoda</taxon>
        <taxon>Hexapoda</taxon>
        <taxon>Insecta</taxon>
        <taxon>Pterygota</taxon>
        <taxon>Neoptera</taxon>
        <taxon>Endopterygota</taxon>
        <taxon>Coleoptera</taxon>
        <taxon>Polyphaga</taxon>
        <taxon>Cucujiformia</taxon>
        <taxon>Chrysomeloidea</taxon>
        <taxon>Chrysomelidae</taxon>
        <taxon>Bruchinae</taxon>
        <taxon>Bruchini</taxon>
        <taxon>Acanthoscelides</taxon>
    </lineage>
</organism>
<feature type="non-terminal residue" evidence="2">
    <location>
        <position position="1"/>
    </location>
</feature>
<feature type="region of interest" description="Disordered" evidence="1">
    <location>
        <begin position="1"/>
        <end position="72"/>
    </location>
</feature>
<dbReference type="OrthoDB" id="3176171at2759"/>
<name>A0A9P0MD71_ACAOB</name>
<sequence>VNSSKQIPESVQKELDKRQIGARNTANLKGIRKPSSNDDKIHAPKIAQVKNTNAKDKRSDEEKKTVEETDPMKRRFSVANPLIKNTDMFGSVISITDDEELN</sequence>
<accession>A0A9P0MD71</accession>
<keyword evidence="3" id="KW-1185">Reference proteome</keyword>